<dbReference type="InterPro" id="IPR044145">
    <property type="entry name" value="IF2_II"/>
</dbReference>
<dbReference type="GO" id="GO:0003743">
    <property type="term" value="F:translation initiation factor activity"/>
    <property type="evidence" value="ECO:0007669"/>
    <property type="project" value="UniProtKB-KW"/>
</dbReference>
<dbReference type="PANTHER" id="PTHR43381">
    <property type="entry name" value="TRANSLATION INITIATION FACTOR IF-2-RELATED"/>
    <property type="match status" value="1"/>
</dbReference>
<organism evidence="12 13">
    <name type="scientific">Nesterenkonia lutea</name>
    <dbReference type="NCBI Taxonomy" id="272919"/>
    <lineage>
        <taxon>Bacteria</taxon>
        <taxon>Bacillati</taxon>
        <taxon>Actinomycetota</taxon>
        <taxon>Actinomycetes</taxon>
        <taxon>Micrococcales</taxon>
        <taxon>Micrococcaceae</taxon>
        <taxon>Nesterenkonia</taxon>
    </lineage>
</organism>
<reference evidence="12 13" key="1">
    <citation type="submission" date="2020-10" db="EMBL/GenBank/DDBJ databases">
        <title>Sequencing the genomes of 1000 actinobacteria strains.</title>
        <authorList>
            <person name="Klenk H.-P."/>
        </authorList>
    </citation>
    <scope>NUCLEOTIDE SEQUENCE [LARGE SCALE GENOMIC DNA]</scope>
    <source>
        <strain evidence="12 13">DSM 15666</strain>
    </source>
</reference>
<comment type="function">
    <text evidence="7 8 9">One of the essential components for the initiation of protein synthesis. Protects formylmethionyl-tRNA from spontaneous hydrolysis and promotes its binding to the 30S ribosomal subunits. Also involved in the hydrolysis of GTP during the formation of the 70S ribosomal complex.</text>
</comment>
<dbReference type="RefSeq" id="WP_192595443.1">
    <property type="nucleotide sequence ID" value="NZ_BAAALJ010000002.1"/>
</dbReference>
<dbReference type="NCBIfam" id="TIGR00231">
    <property type="entry name" value="small_GTP"/>
    <property type="match status" value="1"/>
</dbReference>
<dbReference type="Pfam" id="PF22042">
    <property type="entry name" value="EF-G_D2"/>
    <property type="match status" value="1"/>
</dbReference>
<dbReference type="EMBL" id="JADBED010000001">
    <property type="protein sequence ID" value="MBE1524425.1"/>
    <property type="molecule type" value="Genomic_DNA"/>
</dbReference>
<feature type="compositionally biased region" description="Low complexity" evidence="10">
    <location>
        <begin position="51"/>
        <end position="69"/>
    </location>
</feature>
<dbReference type="Pfam" id="PF00009">
    <property type="entry name" value="GTP_EFTU"/>
    <property type="match status" value="1"/>
</dbReference>
<evidence type="ECO:0000256" key="6">
    <source>
        <dbReference type="ARBA" id="ARBA00023134"/>
    </source>
</evidence>
<proteinExistence type="inferred from homology"/>
<dbReference type="NCBIfam" id="TIGR00487">
    <property type="entry name" value="IF-2"/>
    <property type="match status" value="1"/>
</dbReference>
<accession>A0ABR9JES7</accession>
<dbReference type="CDD" id="cd03692">
    <property type="entry name" value="mtIF2_IVc"/>
    <property type="match status" value="1"/>
</dbReference>
<comment type="similarity">
    <text evidence="1 8 9">Belongs to the TRAFAC class translation factor GTPase superfamily. Classic translation factor GTPase family. IF-2 subfamily.</text>
</comment>
<evidence type="ECO:0000259" key="11">
    <source>
        <dbReference type="PROSITE" id="PS51722"/>
    </source>
</evidence>
<dbReference type="CDD" id="cd03702">
    <property type="entry name" value="IF2_mtIF2_II"/>
    <property type="match status" value="1"/>
</dbReference>
<keyword evidence="3 8" id="KW-0396">Initiation factor</keyword>
<dbReference type="Pfam" id="PF04760">
    <property type="entry name" value="IF2_N"/>
    <property type="match status" value="2"/>
</dbReference>
<keyword evidence="8" id="KW-0963">Cytoplasm</keyword>
<feature type="compositionally biased region" description="Gly residues" evidence="10">
    <location>
        <begin position="222"/>
        <end position="233"/>
    </location>
</feature>
<dbReference type="PROSITE" id="PS01176">
    <property type="entry name" value="IF2"/>
    <property type="match status" value="1"/>
</dbReference>
<name>A0ABR9JES7_9MICC</name>
<evidence type="ECO:0000256" key="7">
    <source>
        <dbReference type="ARBA" id="ARBA00025162"/>
    </source>
</evidence>
<dbReference type="SUPFAM" id="SSF52156">
    <property type="entry name" value="Initiation factor IF2/eIF5b, domain 3"/>
    <property type="match status" value="1"/>
</dbReference>
<gene>
    <name evidence="8" type="primary">infB</name>
    <name evidence="12" type="ORF">H4W27_001543</name>
</gene>
<dbReference type="InterPro" id="IPR000178">
    <property type="entry name" value="TF_IF2_bacterial-like"/>
</dbReference>
<evidence type="ECO:0000256" key="8">
    <source>
        <dbReference type="HAMAP-Rule" id="MF_00100"/>
    </source>
</evidence>
<feature type="compositionally biased region" description="Low complexity" evidence="10">
    <location>
        <begin position="118"/>
        <end position="160"/>
    </location>
</feature>
<comment type="caution">
    <text evidence="8">Lacks conserved residue(s) required for the propagation of feature annotation.</text>
</comment>
<feature type="compositionally biased region" description="Gly residues" evidence="10">
    <location>
        <begin position="285"/>
        <end position="316"/>
    </location>
</feature>
<feature type="binding site" evidence="8">
    <location>
        <begin position="452"/>
        <end position="459"/>
    </location>
    <ligand>
        <name>GTP</name>
        <dbReference type="ChEBI" id="CHEBI:37565"/>
    </ligand>
</feature>
<evidence type="ECO:0000256" key="2">
    <source>
        <dbReference type="ARBA" id="ARBA00020675"/>
    </source>
</evidence>
<dbReference type="Gene3D" id="1.10.10.2480">
    <property type="match status" value="1"/>
</dbReference>
<feature type="domain" description="Tr-type G" evidence="11">
    <location>
        <begin position="443"/>
        <end position="617"/>
    </location>
</feature>
<dbReference type="InterPro" id="IPR036925">
    <property type="entry name" value="TIF_IF2_dom3_sf"/>
</dbReference>
<feature type="compositionally biased region" description="Low complexity" evidence="10">
    <location>
        <begin position="76"/>
        <end position="107"/>
    </location>
</feature>
<dbReference type="InterPro" id="IPR023115">
    <property type="entry name" value="TIF_IF2_dom3"/>
</dbReference>
<feature type="binding site" evidence="8">
    <location>
        <begin position="556"/>
        <end position="559"/>
    </location>
    <ligand>
        <name>GTP</name>
        <dbReference type="ChEBI" id="CHEBI:37565"/>
    </ligand>
</feature>
<evidence type="ECO:0000256" key="10">
    <source>
        <dbReference type="SAM" id="MobiDB-lite"/>
    </source>
</evidence>
<feature type="compositionally biased region" description="Basic and acidic residues" evidence="10">
    <location>
        <begin position="329"/>
        <end position="338"/>
    </location>
</feature>
<dbReference type="Gene3D" id="2.40.30.10">
    <property type="entry name" value="Translation factors"/>
    <property type="match status" value="2"/>
</dbReference>
<evidence type="ECO:0000256" key="1">
    <source>
        <dbReference type="ARBA" id="ARBA00007733"/>
    </source>
</evidence>
<dbReference type="PRINTS" id="PR00315">
    <property type="entry name" value="ELONGATNFCT"/>
</dbReference>
<feature type="compositionally biased region" description="Low complexity" evidence="10">
    <location>
        <begin position="251"/>
        <end position="268"/>
    </location>
</feature>
<dbReference type="PROSITE" id="PS51722">
    <property type="entry name" value="G_TR_2"/>
    <property type="match status" value="1"/>
</dbReference>
<keyword evidence="6 8" id="KW-0342">GTP-binding</keyword>
<evidence type="ECO:0000256" key="4">
    <source>
        <dbReference type="ARBA" id="ARBA00022741"/>
    </source>
</evidence>
<evidence type="ECO:0000313" key="12">
    <source>
        <dbReference type="EMBL" id="MBE1524425.1"/>
    </source>
</evidence>
<dbReference type="InterPro" id="IPR005225">
    <property type="entry name" value="Small_GTP-bd"/>
</dbReference>
<dbReference type="SUPFAM" id="SSF50447">
    <property type="entry name" value="Translation proteins"/>
    <property type="match status" value="2"/>
</dbReference>
<comment type="subcellular location">
    <subcellularLocation>
        <location evidence="8">Cytoplasm</location>
    </subcellularLocation>
</comment>
<sequence>MAKARVHELAKELGITSKEALAKLQGMGEFVKSPSSTVEPPVAKKLRQAFPDAKPAESPASSSKPAARPGPQKSDGASTPAAETSAPAQSASPAAPSAGSSAPRPGGIKPGPKPAPKPAAKAEPEAPQAAAEPAEQPAKQEPAAPEAEASKPAAKPATGAKPGGPRPGNNPYAPSQGMGAERQTPRPGGAGGPRPGPKPAGPRPGNNPFAPQQGMRNERGGGPRPRGGQGAPGGAPRPGAPRPAGAGGARPGAPAAGGAARPAAARPGGPKPSMMPSQTPAPAGGKPGAPAGGPPRGGRGGGPRRGGAAGAFGRGGSKAKARKSKRAKRQEMEQRQSREIGGVRVPKGDGSTVVRLRRGSSLGDFAEKINAEPAAIVTVLMKLGEMATANQSLDEETFHLLGEELGYPVQIVSPEDEDRELLETFDINIEDELAAEGAEELSARAAVVTVMGHVDHGKTRLLDSIRSAKVTEGEAGGITQHIGAYQVHVEHEGVERGLTFIDTPGHEAFTAMRARGAKVTDIAVLVVAADDGVMPQTIEALNHAKAANVPVVVAVNKMDKEGASPDKVRGQLAEYGLVPEEYGGDTMFVNVSALQHLHIDELLEAILLTADAALELTANPNKAARGVAIEANLDKGRGAVATVLVQSGTLRVGDNMVAGTAHGRVRAMFDEHGDTVKEAVPSRPVQVLGLSSVPRAGDTFLSTSDDRTARQIAEKREAAERNAQLAKRRKRISLEDFDQAVAEGKIDTLNLILKGDVSGAVEALEDALLKIDVGADVQLRVIHRGVGAITQNDVNLATVDNAVILGFNVRPAERVTDLADREGVDMRFYSVIYAAIDDIEAALKGMLKPEYEEASLGSAEVREVFRSSKFGSIAGSIVRSGLIRRNAKARLVRDGNVVADNLTIESLKRFKDDATEVRDGFECGIGLGSFNDIREGDSIETWEMREIPRS</sequence>
<dbReference type="Pfam" id="PF11987">
    <property type="entry name" value="IF-2"/>
    <property type="match status" value="1"/>
</dbReference>
<feature type="region of interest" description="Disordered" evidence="10">
    <location>
        <begin position="30"/>
        <end position="346"/>
    </location>
</feature>
<dbReference type="Proteomes" id="UP000643525">
    <property type="component" value="Unassembled WGS sequence"/>
</dbReference>
<dbReference type="InterPro" id="IPR000795">
    <property type="entry name" value="T_Tr_GTP-bd_dom"/>
</dbReference>
<dbReference type="PANTHER" id="PTHR43381:SF5">
    <property type="entry name" value="TR-TYPE G DOMAIN-CONTAINING PROTEIN"/>
    <property type="match status" value="1"/>
</dbReference>
<dbReference type="InterPro" id="IPR009000">
    <property type="entry name" value="Transl_B-barrel_sf"/>
</dbReference>
<feature type="compositionally biased region" description="Basic residues" evidence="10">
    <location>
        <begin position="317"/>
        <end position="328"/>
    </location>
</feature>
<dbReference type="HAMAP" id="MF_00100_B">
    <property type="entry name" value="IF_2_B"/>
    <property type="match status" value="1"/>
</dbReference>
<evidence type="ECO:0000256" key="5">
    <source>
        <dbReference type="ARBA" id="ARBA00022917"/>
    </source>
</evidence>
<feature type="binding site" evidence="8">
    <location>
        <begin position="502"/>
        <end position="506"/>
    </location>
    <ligand>
        <name>GTP</name>
        <dbReference type="ChEBI" id="CHEBI:37565"/>
    </ligand>
</feature>
<dbReference type="SUPFAM" id="SSF52540">
    <property type="entry name" value="P-loop containing nucleoside triphosphate hydrolases"/>
    <property type="match status" value="1"/>
</dbReference>
<dbReference type="InterPro" id="IPR027417">
    <property type="entry name" value="P-loop_NTPase"/>
</dbReference>
<dbReference type="InterPro" id="IPR015760">
    <property type="entry name" value="TIF_IF2"/>
</dbReference>
<keyword evidence="4 8" id="KW-0547">Nucleotide-binding</keyword>
<dbReference type="Gene3D" id="3.40.50.300">
    <property type="entry name" value="P-loop containing nucleotide triphosphate hydrolases"/>
    <property type="match status" value="1"/>
</dbReference>
<dbReference type="InterPro" id="IPR006847">
    <property type="entry name" value="IF2_N"/>
</dbReference>
<evidence type="ECO:0000256" key="3">
    <source>
        <dbReference type="ARBA" id="ARBA00022540"/>
    </source>
</evidence>
<keyword evidence="13" id="KW-1185">Reference proteome</keyword>
<dbReference type="InterPro" id="IPR053905">
    <property type="entry name" value="EF-G-like_DII"/>
</dbReference>
<comment type="caution">
    <text evidence="12">The sequence shown here is derived from an EMBL/GenBank/DDBJ whole genome shotgun (WGS) entry which is preliminary data.</text>
</comment>
<keyword evidence="5 8" id="KW-0648">Protein biosynthesis</keyword>
<evidence type="ECO:0000256" key="9">
    <source>
        <dbReference type="RuleBase" id="RU000644"/>
    </source>
</evidence>
<dbReference type="CDD" id="cd01887">
    <property type="entry name" value="IF2_eIF5B"/>
    <property type="match status" value="1"/>
</dbReference>
<evidence type="ECO:0000313" key="13">
    <source>
        <dbReference type="Proteomes" id="UP000643525"/>
    </source>
</evidence>
<protein>
    <recommendedName>
        <fullName evidence="2 8">Translation initiation factor IF-2</fullName>
    </recommendedName>
</protein>
<dbReference type="Gene3D" id="3.40.50.10050">
    <property type="entry name" value="Translation initiation factor IF- 2, domain 3"/>
    <property type="match status" value="1"/>
</dbReference>